<comment type="caution">
    <text evidence="1">The sequence shown here is derived from an EMBL/GenBank/DDBJ whole genome shotgun (WGS) entry which is preliminary data.</text>
</comment>
<reference evidence="1 2" key="1">
    <citation type="submission" date="2018-12" db="EMBL/GenBank/DDBJ databases">
        <authorList>
            <person name="Toschakov S.V."/>
        </authorList>
    </citation>
    <scope>NUCLEOTIDE SEQUENCE [LARGE SCALE GENOMIC DNA]</scope>
    <source>
        <strain evidence="1 2">GM2012</strain>
    </source>
</reference>
<gene>
    <name evidence="1" type="ORF">TsocGM_01455</name>
</gene>
<reference evidence="1 2" key="2">
    <citation type="submission" date="2019-01" db="EMBL/GenBank/DDBJ databases">
        <title>Tautonia sociabilis, a novel thermotolerant planctomycete of Isosphaeraceae family, isolated from a 4000 m deep subterranean habitat.</title>
        <authorList>
            <person name="Kovaleva O.L."/>
            <person name="Elcheninov A.G."/>
            <person name="Van Heerden E."/>
            <person name="Toshchakov S.V."/>
            <person name="Novikov A."/>
            <person name="Bonch-Osmolovskaya E.A."/>
            <person name="Kublanov I.V."/>
        </authorList>
    </citation>
    <scope>NUCLEOTIDE SEQUENCE [LARGE SCALE GENOMIC DNA]</scope>
    <source>
        <strain evidence="1 2">GM2012</strain>
    </source>
</reference>
<dbReference type="InterPro" id="IPR056955">
    <property type="entry name" value="ORC-CDC6-like"/>
</dbReference>
<dbReference type="RefSeq" id="WP_126723544.1">
    <property type="nucleotide sequence ID" value="NZ_RYZH01000002.1"/>
</dbReference>
<evidence type="ECO:0000313" key="1">
    <source>
        <dbReference type="EMBL" id="RUL89467.1"/>
    </source>
</evidence>
<dbReference type="AlphaFoldDB" id="A0A432MQP9"/>
<keyword evidence="2" id="KW-1185">Reference proteome</keyword>
<accession>A0A432MQP9</accession>
<organism evidence="1 2">
    <name type="scientific">Tautonia sociabilis</name>
    <dbReference type="NCBI Taxonomy" id="2080755"/>
    <lineage>
        <taxon>Bacteria</taxon>
        <taxon>Pseudomonadati</taxon>
        <taxon>Planctomycetota</taxon>
        <taxon>Planctomycetia</taxon>
        <taxon>Isosphaerales</taxon>
        <taxon>Isosphaeraceae</taxon>
        <taxon>Tautonia</taxon>
    </lineage>
</organism>
<name>A0A432MQP9_9BACT</name>
<sequence length="643" mass="72396">MKTPRNPFRLRRSESIDSEATFLSLFEPGILDILPADAWKERVQVIRSAAGGGKTSLMRLFVPGALQTLHAMQMHRTDEQIGELFQKLKELGAIDEGGPKLLGVSLLCGRGYSRLDDLPLDEARKDRLFFGLLNARIVLAVLHNVAAAKKLDFPAGLQRVQVAAPEPPLTIPALGLPCNGLQLFEWARDLEHKVCSSLDSFGPLRVDSLPGHDALLGLALIRADMLRLDGAPVADHVLLMMDDIQQLTPTQRERLVESVIEARSPVGVWIAERFEALNTRDMLASGTNEGRDYNEPISIEKYWRPKHSRFEKLAIKIADRRVRYAADSEINSFRACVQDSLDIPRYEPVFARACEEIESRIRARVGASRRYGGWIDARQQAQGTPRERAIGWRSLEVLIERELRRPQKSLFDDLLEEGELEQKDDSSVRNAAELFLAREYGLPYYFGPECIARLASLNIKQFLGLAGDIFEESAASELLKKGAALSPDRQHKLMKRAAQAVWDDIPNGVAMGRELRNFLDAVGKFSRWYTYRPTAPNDPGVGGTALRMSERAMLMDEGHLRSRPDHKRFADILASALAHNLLVADLDYRCKGENWIVLNLNRLLCVHFDLPLNYGLYKERPLQQLVGWIDRPFVEPKSEGSLL</sequence>
<dbReference type="Pfam" id="PF24389">
    <property type="entry name" value="ORC-CDC6-like"/>
    <property type="match status" value="1"/>
</dbReference>
<evidence type="ECO:0000313" key="2">
    <source>
        <dbReference type="Proteomes" id="UP000280296"/>
    </source>
</evidence>
<dbReference type="EMBL" id="RYZH01000002">
    <property type="protein sequence ID" value="RUL89467.1"/>
    <property type="molecule type" value="Genomic_DNA"/>
</dbReference>
<dbReference type="OrthoDB" id="1489695at2"/>
<proteinExistence type="predicted"/>
<dbReference type="Proteomes" id="UP000280296">
    <property type="component" value="Unassembled WGS sequence"/>
</dbReference>
<protein>
    <submittedName>
        <fullName evidence="1">Uncharacterized protein</fullName>
    </submittedName>
</protein>